<dbReference type="Pfam" id="PF00117">
    <property type="entry name" value="GATase"/>
    <property type="match status" value="1"/>
</dbReference>
<evidence type="ECO:0000256" key="7">
    <source>
        <dbReference type="ARBA" id="ARBA00048816"/>
    </source>
</evidence>
<protein>
    <recommendedName>
        <fullName evidence="8">Carbamoyl phosphate synthase small chain</fullName>
        <ecNumber evidence="8">6.3.5.5</ecNumber>
    </recommendedName>
    <alternativeName>
        <fullName evidence="8">Carbamoyl phosphate synthetase glutamine chain</fullName>
    </alternativeName>
</protein>
<keyword evidence="8" id="KW-0028">Amino-acid biosynthesis</keyword>
<dbReference type="Proteomes" id="UP000294854">
    <property type="component" value="Unassembled WGS sequence"/>
</dbReference>
<dbReference type="InterPro" id="IPR050472">
    <property type="entry name" value="Anth_synth/Amidotransfase"/>
</dbReference>
<reference evidence="10 11" key="1">
    <citation type="journal article" date="2019" name="Appl. Microbiol. Biotechnol.">
        <title>Uncovering carbohydrate metabolism through a genotype-phenotype association study of 56 lactic acid bacteria genomes.</title>
        <authorList>
            <person name="Buron-Moles G."/>
            <person name="Chailyan A."/>
            <person name="Dolejs I."/>
            <person name="Forster J."/>
            <person name="Miks M.H."/>
        </authorList>
    </citation>
    <scope>NUCLEOTIDE SEQUENCE [LARGE SCALE GENOMIC DNA]</scope>
    <source>
        <strain evidence="10 11">ATCC 49373</strain>
    </source>
</reference>
<dbReference type="EC" id="6.3.5.5" evidence="8"/>
<keyword evidence="6 8" id="KW-0315">Glutamine amidotransferase</keyword>
<dbReference type="GO" id="GO:0006526">
    <property type="term" value="P:L-arginine biosynthetic process"/>
    <property type="evidence" value="ECO:0007669"/>
    <property type="project" value="UniProtKB-UniRule"/>
</dbReference>
<dbReference type="InterPro" id="IPR006274">
    <property type="entry name" value="CarbamoylP_synth_ssu"/>
</dbReference>
<feature type="active site" evidence="8">
    <location>
        <position position="325"/>
    </location>
</feature>
<feature type="binding site" evidence="8">
    <location>
        <position position="283"/>
    </location>
    <ligand>
        <name>L-glutamine</name>
        <dbReference type="ChEBI" id="CHEBI:58359"/>
    </ligand>
</feature>
<dbReference type="EMBL" id="PUFO01000090">
    <property type="protein sequence ID" value="TDG73210.1"/>
    <property type="molecule type" value="Genomic_DNA"/>
</dbReference>
<feature type="binding site" evidence="8">
    <location>
        <position position="280"/>
    </location>
    <ligand>
        <name>L-glutamine</name>
        <dbReference type="ChEBI" id="CHEBI:58359"/>
    </ligand>
</feature>
<dbReference type="InterPro" id="IPR035686">
    <property type="entry name" value="CPSase_GATase1"/>
</dbReference>
<dbReference type="Gene3D" id="3.40.50.880">
    <property type="match status" value="1"/>
</dbReference>
<dbReference type="PRINTS" id="PR00099">
    <property type="entry name" value="CPSGATASE"/>
</dbReference>
<evidence type="ECO:0000256" key="1">
    <source>
        <dbReference type="ARBA" id="ARBA00005077"/>
    </source>
</evidence>
<comment type="similarity">
    <text evidence="2 8">Belongs to the CarA family.</text>
</comment>
<dbReference type="NCBIfam" id="TIGR01368">
    <property type="entry name" value="CPSaseIIsmall"/>
    <property type="match status" value="1"/>
</dbReference>
<feature type="active site" description="Nucleophile" evidence="8">
    <location>
        <position position="238"/>
    </location>
</feature>
<evidence type="ECO:0000256" key="8">
    <source>
        <dbReference type="HAMAP-Rule" id="MF_01209"/>
    </source>
</evidence>
<comment type="catalytic activity">
    <reaction evidence="7 8">
        <text>hydrogencarbonate + L-glutamine + 2 ATP + H2O = carbamoyl phosphate + L-glutamate + 2 ADP + phosphate + 2 H(+)</text>
        <dbReference type="Rhea" id="RHEA:18633"/>
        <dbReference type="ChEBI" id="CHEBI:15377"/>
        <dbReference type="ChEBI" id="CHEBI:15378"/>
        <dbReference type="ChEBI" id="CHEBI:17544"/>
        <dbReference type="ChEBI" id="CHEBI:29985"/>
        <dbReference type="ChEBI" id="CHEBI:30616"/>
        <dbReference type="ChEBI" id="CHEBI:43474"/>
        <dbReference type="ChEBI" id="CHEBI:58228"/>
        <dbReference type="ChEBI" id="CHEBI:58359"/>
        <dbReference type="ChEBI" id="CHEBI:456216"/>
        <dbReference type="EC" id="6.3.5.5"/>
    </reaction>
</comment>
<organism evidence="10 11">
    <name type="scientific">Secundilactobacillus malefermentans</name>
    <dbReference type="NCBI Taxonomy" id="176292"/>
    <lineage>
        <taxon>Bacteria</taxon>
        <taxon>Bacillati</taxon>
        <taxon>Bacillota</taxon>
        <taxon>Bacilli</taxon>
        <taxon>Lactobacillales</taxon>
        <taxon>Lactobacillaceae</taxon>
        <taxon>Secundilactobacillus</taxon>
    </lineage>
</organism>
<accession>A0A4R5NG20</accession>
<dbReference type="InterPro" id="IPR036480">
    <property type="entry name" value="CarbP_synth_ssu_N_sf"/>
</dbReference>
<dbReference type="InterPro" id="IPR017926">
    <property type="entry name" value="GATASE"/>
</dbReference>
<dbReference type="CDD" id="cd01744">
    <property type="entry name" value="GATase1_CPSase"/>
    <property type="match status" value="1"/>
</dbReference>
<comment type="subunit">
    <text evidence="8">Composed of two chains; the small (or glutamine) chain promotes the hydrolysis of glutamine to ammonia, which is used by the large (or ammonia) chain to synthesize carbamoyl phosphate. Tetramer of heterodimers (alpha,beta)4.</text>
</comment>
<evidence type="ECO:0000256" key="6">
    <source>
        <dbReference type="ARBA" id="ARBA00022962"/>
    </source>
</evidence>
<dbReference type="GO" id="GO:0004359">
    <property type="term" value="F:glutaminase activity"/>
    <property type="evidence" value="ECO:0007669"/>
    <property type="project" value="RHEA"/>
</dbReference>
<dbReference type="GO" id="GO:0006207">
    <property type="term" value="P:'de novo' pyrimidine nucleobase biosynthetic process"/>
    <property type="evidence" value="ECO:0007669"/>
    <property type="project" value="InterPro"/>
</dbReference>
<dbReference type="RefSeq" id="WP_010620666.1">
    <property type="nucleotide sequence ID" value="NZ_CP042371.1"/>
</dbReference>
<dbReference type="GO" id="GO:0006541">
    <property type="term" value="P:glutamine metabolic process"/>
    <property type="evidence" value="ECO:0007669"/>
    <property type="project" value="InterPro"/>
</dbReference>
<dbReference type="OrthoDB" id="9804328at2"/>
<dbReference type="PANTHER" id="PTHR43418">
    <property type="entry name" value="MULTIFUNCTIONAL TRYPTOPHAN BIOSYNTHESIS PROTEIN-RELATED"/>
    <property type="match status" value="1"/>
</dbReference>
<feature type="binding site" evidence="8">
    <location>
        <position position="213"/>
    </location>
    <ligand>
        <name>L-glutamine</name>
        <dbReference type="ChEBI" id="CHEBI:58359"/>
    </ligand>
</feature>
<evidence type="ECO:0000313" key="10">
    <source>
        <dbReference type="EMBL" id="TDG73210.1"/>
    </source>
</evidence>
<dbReference type="UniPathway" id="UPA00070">
    <property type="reaction ID" value="UER00115"/>
</dbReference>
<feature type="binding site" evidence="8">
    <location>
        <position position="46"/>
    </location>
    <ligand>
        <name>L-glutamine</name>
        <dbReference type="ChEBI" id="CHEBI:58359"/>
    </ligand>
</feature>
<dbReference type="PANTHER" id="PTHR43418:SF7">
    <property type="entry name" value="CARBAMOYL-PHOSPHATE SYNTHASE SMALL CHAIN"/>
    <property type="match status" value="1"/>
</dbReference>
<feature type="binding site" evidence="8">
    <location>
        <position position="211"/>
    </location>
    <ligand>
        <name>L-glutamine</name>
        <dbReference type="ChEBI" id="CHEBI:58359"/>
    </ligand>
</feature>
<dbReference type="PROSITE" id="PS51273">
    <property type="entry name" value="GATASE_TYPE_1"/>
    <property type="match status" value="1"/>
</dbReference>
<comment type="catalytic activity">
    <reaction evidence="8">
        <text>L-glutamine + H2O = L-glutamate + NH4(+)</text>
        <dbReference type="Rhea" id="RHEA:15889"/>
        <dbReference type="ChEBI" id="CHEBI:15377"/>
        <dbReference type="ChEBI" id="CHEBI:28938"/>
        <dbReference type="ChEBI" id="CHEBI:29985"/>
        <dbReference type="ChEBI" id="CHEBI:58359"/>
    </reaction>
</comment>
<feature type="binding site" evidence="8">
    <location>
        <position position="242"/>
    </location>
    <ligand>
        <name>L-glutamine</name>
        <dbReference type="ChEBI" id="CHEBI:58359"/>
    </ligand>
</feature>
<evidence type="ECO:0000313" key="11">
    <source>
        <dbReference type="Proteomes" id="UP000294854"/>
    </source>
</evidence>
<dbReference type="UniPathway" id="UPA00068">
    <property type="reaction ID" value="UER00171"/>
</dbReference>
<evidence type="ECO:0000256" key="2">
    <source>
        <dbReference type="ARBA" id="ARBA00007800"/>
    </source>
</evidence>
<keyword evidence="11" id="KW-1185">Reference proteome</keyword>
<dbReference type="GO" id="GO:0044205">
    <property type="term" value="P:'de novo' UMP biosynthetic process"/>
    <property type="evidence" value="ECO:0007669"/>
    <property type="project" value="UniProtKB-UniRule"/>
</dbReference>
<evidence type="ECO:0000259" key="9">
    <source>
        <dbReference type="SMART" id="SM01097"/>
    </source>
</evidence>
<dbReference type="InterPro" id="IPR029062">
    <property type="entry name" value="Class_I_gatase-like"/>
</dbReference>
<dbReference type="SMART" id="SM01097">
    <property type="entry name" value="CPSase_sm_chain"/>
    <property type="match status" value="1"/>
</dbReference>
<feature type="binding site" evidence="8">
    <location>
        <position position="282"/>
    </location>
    <ligand>
        <name>L-glutamine</name>
        <dbReference type="ChEBI" id="CHEBI:58359"/>
    </ligand>
</feature>
<dbReference type="SUPFAM" id="SSF52021">
    <property type="entry name" value="Carbamoyl phosphate synthetase, small subunit N-terminal domain"/>
    <property type="match status" value="1"/>
</dbReference>
<sequence>MKKYLTLETGQVFVGTACGDTIAERWGELVFTTNMTGYQETLTDPSYTNQLVMFTYPLIGNYGVQSNTSQSESVKASAMIVQELAPSISDEPSLDHLLKMNHTPAISEIDTRQLTKIIRQEGTIHASLTNQPVKDFNTSFQNQTILHDLEIKPLESHPNKNLHVVLLDFGVKHGIIESLETLGVTVSVVSPSTTLTAIEALHPDGVLLSNGPGNPTEYANSLPLIKQLADKYPLLGICLGHQLLALAEGATTYKLPFGHRGSNHPVKNLIDGSFQMTTQNHGFAVSAASIADTPLEVTASELNDQSCEALRLPGKPVFSVQYHPEAAPGPHDAKNVFTKFTSLMNGGH</sequence>
<comment type="caution">
    <text evidence="10">The sequence shown here is derived from an EMBL/GenBank/DDBJ whole genome shotgun (WGS) entry which is preliminary data.</text>
</comment>
<dbReference type="Pfam" id="PF00988">
    <property type="entry name" value="CPSase_sm_chain"/>
    <property type="match status" value="1"/>
</dbReference>
<name>A0A4R5NG20_9LACO</name>
<dbReference type="PRINTS" id="PR00097">
    <property type="entry name" value="ANTSNTHASEII"/>
</dbReference>
<evidence type="ECO:0000256" key="3">
    <source>
        <dbReference type="ARBA" id="ARBA00022598"/>
    </source>
</evidence>
<keyword evidence="8" id="KW-0665">Pyrimidine biosynthesis</keyword>
<dbReference type="HAMAP" id="MF_01209">
    <property type="entry name" value="CPSase_S_chain"/>
    <property type="match status" value="1"/>
</dbReference>
<comment type="pathway">
    <text evidence="1 8">Amino-acid biosynthesis; L-arginine biosynthesis; carbamoyl phosphate from bicarbonate: step 1/1.</text>
</comment>
<comment type="pathway">
    <text evidence="8">Pyrimidine metabolism; UMP biosynthesis via de novo pathway; (S)-dihydroorotate from bicarbonate: step 1/3.</text>
</comment>
<keyword evidence="8" id="KW-0055">Arginine biosynthesis</keyword>
<dbReference type="Gene3D" id="3.50.30.20">
    <property type="entry name" value="Carbamoyl-phosphate synthase small subunit, N-terminal domain"/>
    <property type="match status" value="1"/>
</dbReference>
<feature type="domain" description="Carbamoyl-phosphate synthase small subunit N-terminal" evidence="9">
    <location>
        <begin position="1"/>
        <end position="129"/>
    </location>
</feature>
<gene>
    <name evidence="8" type="primary">carA</name>
    <name evidence="10" type="ORF">C5L31_000457</name>
</gene>
<keyword evidence="5 8" id="KW-0067">ATP-binding</keyword>
<dbReference type="GO" id="GO:0004088">
    <property type="term" value="F:carbamoyl-phosphate synthase (glutamine-hydrolyzing) activity"/>
    <property type="evidence" value="ECO:0007669"/>
    <property type="project" value="UniProtKB-UniRule"/>
</dbReference>
<dbReference type="PRINTS" id="PR00096">
    <property type="entry name" value="GATASE"/>
</dbReference>
<evidence type="ECO:0000256" key="4">
    <source>
        <dbReference type="ARBA" id="ARBA00022741"/>
    </source>
</evidence>
<dbReference type="InterPro" id="IPR002474">
    <property type="entry name" value="CarbamoylP_synth_ssu_N"/>
</dbReference>
<feature type="region of interest" description="CPSase" evidence="8">
    <location>
        <begin position="1"/>
        <end position="162"/>
    </location>
</feature>
<proteinExistence type="inferred from homology"/>
<keyword evidence="3 8" id="KW-0436">Ligase</keyword>
<dbReference type="STRING" id="1122149.FD44_GL001708"/>
<feature type="binding site" evidence="8">
    <location>
        <position position="239"/>
    </location>
    <ligand>
        <name>L-glutamine</name>
        <dbReference type="ChEBI" id="CHEBI:58359"/>
    </ligand>
</feature>
<evidence type="ECO:0000256" key="5">
    <source>
        <dbReference type="ARBA" id="ARBA00022840"/>
    </source>
</evidence>
<dbReference type="SUPFAM" id="SSF52317">
    <property type="entry name" value="Class I glutamine amidotransferase-like"/>
    <property type="match status" value="1"/>
</dbReference>
<feature type="active site" evidence="8">
    <location>
        <position position="323"/>
    </location>
</feature>
<keyword evidence="4 8" id="KW-0547">Nucleotide-binding</keyword>
<dbReference type="GO" id="GO:0005524">
    <property type="term" value="F:ATP binding"/>
    <property type="evidence" value="ECO:0007669"/>
    <property type="project" value="UniProtKB-UniRule"/>
</dbReference>
<dbReference type="AlphaFoldDB" id="A0A4R5NG20"/>
<comment type="function">
    <text evidence="8">Small subunit of the glutamine-dependent carbamoyl phosphate synthetase (CPSase). CPSase catalyzes the formation of carbamoyl phosphate from the ammonia moiety of glutamine, carbonate, and phosphate donated by ATP, constituting the first step of 2 biosynthetic pathways, one leading to arginine and/or urea and the other to pyrimidine nucleotides. The small subunit (glutamine amidotransferase) binds and cleaves glutamine to supply the large subunit with the substrate ammonia.</text>
</comment>
<dbReference type="NCBIfam" id="NF009475">
    <property type="entry name" value="PRK12838.1"/>
    <property type="match status" value="1"/>
</dbReference>